<dbReference type="GO" id="GO:0008270">
    <property type="term" value="F:zinc ion binding"/>
    <property type="evidence" value="ECO:0007669"/>
    <property type="project" value="InterPro"/>
</dbReference>
<gene>
    <name evidence="2" type="ORF">SAMN00777080_3983</name>
</gene>
<dbReference type="Proteomes" id="UP000192333">
    <property type="component" value="Chromosome I"/>
</dbReference>
<dbReference type="PROSITE" id="PS01162">
    <property type="entry name" value="QOR_ZETA_CRYSTAL"/>
    <property type="match status" value="1"/>
</dbReference>
<dbReference type="SUPFAM" id="SSF51735">
    <property type="entry name" value="NAD(P)-binding Rossmann-fold domains"/>
    <property type="match status" value="1"/>
</dbReference>
<dbReference type="EMBL" id="LT838813">
    <property type="protein sequence ID" value="SMD45334.1"/>
    <property type="molecule type" value="Genomic_DNA"/>
</dbReference>
<accession>A0A1W2H964</accession>
<dbReference type="Pfam" id="PF00107">
    <property type="entry name" value="ADH_zinc_N"/>
    <property type="match status" value="1"/>
</dbReference>
<dbReference type="SMART" id="SM00829">
    <property type="entry name" value="PKS_ER"/>
    <property type="match status" value="1"/>
</dbReference>
<protein>
    <submittedName>
        <fullName evidence="2">NADPH2:quinone reductase</fullName>
    </submittedName>
</protein>
<dbReference type="InterPro" id="IPR051397">
    <property type="entry name" value="Zn-ADH-like_protein"/>
</dbReference>
<dbReference type="OrthoDB" id="9787435at2"/>
<dbReference type="InterPro" id="IPR013154">
    <property type="entry name" value="ADH-like_N"/>
</dbReference>
<organism evidence="2 3">
    <name type="scientific">Aquiflexum balticum DSM 16537</name>
    <dbReference type="NCBI Taxonomy" id="758820"/>
    <lineage>
        <taxon>Bacteria</taxon>
        <taxon>Pseudomonadati</taxon>
        <taxon>Bacteroidota</taxon>
        <taxon>Cytophagia</taxon>
        <taxon>Cytophagales</taxon>
        <taxon>Cyclobacteriaceae</taxon>
        <taxon>Aquiflexum</taxon>
    </lineage>
</organism>
<dbReference type="PANTHER" id="PTHR43677">
    <property type="entry name" value="SHORT-CHAIN DEHYDROGENASE/REDUCTASE"/>
    <property type="match status" value="1"/>
</dbReference>
<feature type="domain" description="Enoyl reductase (ER)" evidence="1">
    <location>
        <begin position="10"/>
        <end position="336"/>
    </location>
</feature>
<evidence type="ECO:0000259" key="1">
    <source>
        <dbReference type="SMART" id="SM00829"/>
    </source>
</evidence>
<dbReference type="RefSeq" id="WP_084122089.1">
    <property type="nucleotide sequence ID" value="NZ_LT838813.1"/>
</dbReference>
<dbReference type="InterPro" id="IPR036291">
    <property type="entry name" value="NAD(P)-bd_dom_sf"/>
</dbReference>
<dbReference type="AlphaFoldDB" id="A0A1W2H964"/>
<dbReference type="Gene3D" id="3.40.50.720">
    <property type="entry name" value="NAD(P)-binding Rossmann-like Domain"/>
    <property type="match status" value="1"/>
</dbReference>
<dbReference type="STRING" id="758820.SAMN00777080_3983"/>
<sequence length="341" mass="37339">MKAFHLVKNGSAKEAFELRDMILTDPKDDEVLIKTESFGLNYADVMARLGLYRECPPLPTVIGYEAVGRVEKIGAAVKNFKVGDRVLAFSRFGGYASHVLTPELAAIPIGDTVLASKALALSVQYSTAWYALEECLNLHPGDHVLIHAAAGGVGTALIQMAKRRGCVIAGTASSHKLNYLKTQGVDLPIDYRNTDFEKVLEEAGWKKKLDAVFDPVGGISVRKGINLLNSGGKIVVYGGSSMSASKSPFHKFKVAAGFGIWSPIILMMRSISIIGLNMLRIAEDKPALLQHCMKEVFRLYQDGVFDPEIGREYSSNQLSEAHEFLESRQSIGKIVVHWENV</sequence>
<dbReference type="InterPro" id="IPR013149">
    <property type="entry name" value="ADH-like_C"/>
</dbReference>
<evidence type="ECO:0000313" key="3">
    <source>
        <dbReference type="Proteomes" id="UP000192333"/>
    </source>
</evidence>
<dbReference type="InterPro" id="IPR011032">
    <property type="entry name" value="GroES-like_sf"/>
</dbReference>
<name>A0A1W2H964_9BACT</name>
<reference evidence="3" key="1">
    <citation type="submission" date="2017-04" db="EMBL/GenBank/DDBJ databases">
        <authorList>
            <person name="Varghese N."/>
            <person name="Submissions S."/>
        </authorList>
    </citation>
    <scope>NUCLEOTIDE SEQUENCE [LARGE SCALE GENOMIC DNA]</scope>
    <source>
        <strain evidence="3">DSM 16537</strain>
    </source>
</reference>
<dbReference type="Pfam" id="PF08240">
    <property type="entry name" value="ADH_N"/>
    <property type="match status" value="1"/>
</dbReference>
<dbReference type="PANTHER" id="PTHR43677:SF4">
    <property type="entry name" value="QUINONE OXIDOREDUCTASE-LIKE PROTEIN 2"/>
    <property type="match status" value="1"/>
</dbReference>
<evidence type="ECO:0000313" key="2">
    <source>
        <dbReference type="EMBL" id="SMD45334.1"/>
    </source>
</evidence>
<keyword evidence="3" id="KW-1185">Reference proteome</keyword>
<dbReference type="InterPro" id="IPR002364">
    <property type="entry name" value="Quin_OxRdtase/zeta-crystal_CS"/>
</dbReference>
<dbReference type="Gene3D" id="3.90.180.10">
    <property type="entry name" value="Medium-chain alcohol dehydrogenases, catalytic domain"/>
    <property type="match status" value="1"/>
</dbReference>
<dbReference type="GO" id="GO:0016491">
    <property type="term" value="F:oxidoreductase activity"/>
    <property type="evidence" value="ECO:0007669"/>
    <property type="project" value="InterPro"/>
</dbReference>
<proteinExistence type="predicted"/>
<dbReference type="InterPro" id="IPR020843">
    <property type="entry name" value="ER"/>
</dbReference>
<dbReference type="SUPFAM" id="SSF50129">
    <property type="entry name" value="GroES-like"/>
    <property type="match status" value="1"/>
</dbReference>